<dbReference type="InParanoid" id="A0A6P7H2Z4"/>
<dbReference type="InterPro" id="IPR036770">
    <property type="entry name" value="Ankyrin_rpt-contain_sf"/>
</dbReference>
<keyword evidence="2 3" id="KW-0040">ANK repeat</keyword>
<organism evidence="4">
    <name type="scientific">Diabrotica virgifera virgifera</name>
    <name type="common">western corn rootworm</name>
    <dbReference type="NCBI Taxonomy" id="50390"/>
    <lineage>
        <taxon>Eukaryota</taxon>
        <taxon>Metazoa</taxon>
        <taxon>Ecdysozoa</taxon>
        <taxon>Arthropoda</taxon>
        <taxon>Hexapoda</taxon>
        <taxon>Insecta</taxon>
        <taxon>Pterygota</taxon>
        <taxon>Neoptera</taxon>
        <taxon>Endopterygota</taxon>
        <taxon>Coleoptera</taxon>
        <taxon>Polyphaga</taxon>
        <taxon>Cucujiformia</taxon>
        <taxon>Chrysomeloidea</taxon>
        <taxon>Chrysomelidae</taxon>
        <taxon>Galerucinae</taxon>
        <taxon>Diabroticina</taxon>
        <taxon>Diabroticites</taxon>
        <taxon>Diabrotica</taxon>
    </lineage>
</organism>
<dbReference type="InterPro" id="IPR002110">
    <property type="entry name" value="Ankyrin_rpt"/>
</dbReference>
<dbReference type="Gene3D" id="1.25.40.20">
    <property type="entry name" value="Ankyrin repeat-containing domain"/>
    <property type="match status" value="1"/>
</dbReference>
<evidence type="ECO:0000313" key="4">
    <source>
        <dbReference type="RefSeq" id="XP_028152083.1"/>
    </source>
</evidence>
<dbReference type="PROSITE" id="PS50297">
    <property type="entry name" value="ANK_REP_REGION"/>
    <property type="match status" value="1"/>
</dbReference>
<reference evidence="4" key="1">
    <citation type="submission" date="2025-08" db="UniProtKB">
        <authorList>
            <consortium name="RefSeq"/>
        </authorList>
    </citation>
    <scope>IDENTIFICATION</scope>
    <source>
        <tissue evidence="4">Whole insect</tissue>
    </source>
</reference>
<dbReference type="PANTHER" id="PTHR24171:SF9">
    <property type="entry name" value="ANKYRIN REPEAT DOMAIN-CONTAINING PROTEIN 39"/>
    <property type="match status" value="1"/>
</dbReference>
<dbReference type="SMART" id="SM00248">
    <property type="entry name" value="ANK"/>
    <property type="match status" value="3"/>
</dbReference>
<dbReference type="PANTHER" id="PTHR24171">
    <property type="entry name" value="ANKYRIN REPEAT DOMAIN-CONTAINING PROTEIN 39-RELATED"/>
    <property type="match status" value="1"/>
</dbReference>
<evidence type="ECO:0000256" key="1">
    <source>
        <dbReference type="ARBA" id="ARBA00022737"/>
    </source>
</evidence>
<dbReference type="PROSITE" id="PS50088">
    <property type="entry name" value="ANK_REPEAT"/>
    <property type="match status" value="1"/>
</dbReference>
<protein>
    <submittedName>
        <fullName evidence="4">Ankyrin repeat domain-containing protein 7-like</fullName>
    </submittedName>
</protein>
<dbReference type="Pfam" id="PF12796">
    <property type="entry name" value="Ank_2"/>
    <property type="match status" value="1"/>
</dbReference>
<gene>
    <name evidence="4" type="primary">LOC114345465</name>
</gene>
<sequence length="170" mass="19150">MKAMIEFNITTQLIELIKEFLEVERNLETLEKLISLSAYANILNHKRETPLHVACLNGHHSMVTRLLKYGAKLNVLDIERETPLFKSVRGGNKALTKYLITQKAVVNTSNRAKEKLIHLATAYNDMNLVEVLIDIGQDPNILTGSGTNRTSTGGQSIYQPSIEHCPRECY</sequence>
<dbReference type="AlphaFoldDB" id="A0A6P7H2Z4"/>
<accession>A0A6P7H2Z4</accession>
<proteinExistence type="predicted"/>
<feature type="repeat" description="ANK" evidence="3">
    <location>
        <begin position="46"/>
        <end position="78"/>
    </location>
</feature>
<dbReference type="SUPFAM" id="SSF48403">
    <property type="entry name" value="Ankyrin repeat"/>
    <property type="match status" value="1"/>
</dbReference>
<evidence type="ECO:0000256" key="3">
    <source>
        <dbReference type="PROSITE-ProRule" id="PRU00023"/>
    </source>
</evidence>
<keyword evidence="1" id="KW-0677">Repeat</keyword>
<evidence type="ECO:0000256" key="2">
    <source>
        <dbReference type="ARBA" id="ARBA00023043"/>
    </source>
</evidence>
<dbReference type="RefSeq" id="XP_028152083.1">
    <property type="nucleotide sequence ID" value="XM_028296282.1"/>
</dbReference>
<name>A0A6P7H2Z4_DIAVI</name>